<evidence type="ECO:0008006" key="3">
    <source>
        <dbReference type="Google" id="ProtNLM"/>
    </source>
</evidence>
<organism evidence="1 2">
    <name type="scientific">Dibothriocephalus latus</name>
    <name type="common">Fish tapeworm</name>
    <name type="synonym">Diphyllobothrium latum</name>
    <dbReference type="NCBI Taxonomy" id="60516"/>
    <lineage>
        <taxon>Eukaryota</taxon>
        <taxon>Metazoa</taxon>
        <taxon>Spiralia</taxon>
        <taxon>Lophotrochozoa</taxon>
        <taxon>Platyhelminthes</taxon>
        <taxon>Cestoda</taxon>
        <taxon>Eucestoda</taxon>
        <taxon>Diphyllobothriidea</taxon>
        <taxon>Diphyllobothriidae</taxon>
        <taxon>Dibothriocephalus</taxon>
    </lineage>
</organism>
<protein>
    <recommendedName>
        <fullName evidence="3">GIY-YIG domain-containing protein</fullName>
    </recommendedName>
</protein>
<name>A0A3P6PIW5_DIBLA</name>
<dbReference type="AlphaFoldDB" id="A0A3P6PIW5"/>
<sequence length="221" mass="24892">MLHLSSPTVWRAPPYVKNVSKAVSRLLTPHGVGDAQRPEATTRGRVMRLKDPLPWQAPDRALYSCSCGQRLYFGENGRLLWTRMTEHTTVVRRKYAYYDATALLTGSGHSFKFNEAEILAKVDNHVSRDLLESWFSGPPSVNKYDQLQFPYSVMRHCLGRRISHVERSGPCNNSDDNEHKCRAIIKPAYNTNNENAAINDSKAKSQAITAPIMIPSGGYRS</sequence>
<accession>A0A3P6PIW5</accession>
<proteinExistence type="predicted"/>
<dbReference type="Proteomes" id="UP000281553">
    <property type="component" value="Unassembled WGS sequence"/>
</dbReference>
<evidence type="ECO:0000313" key="2">
    <source>
        <dbReference type="Proteomes" id="UP000281553"/>
    </source>
</evidence>
<gene>
    <name evidence="1" type="ORF">DILT_LOCUS441</name>
</gene>
<reference evidence="1 2" key="1">
    <citation type="submission" date="2018-11" db="EMBL/GenBank/DDBJ databases">
        <authorList>
            <consortium name="Pathogen Informatics"/>
        </authorList>
    </citation>
    <scope>NUCLEOTIDE SEQUENCE [LARGE SCALE GENOMIC DNA]</scope>
</reference>
<evidence type="ECO:0000313" key="1">
    <source>
        <dbReference type="EMBL" id="VDK32687.1"/>
    </source>
</evidence>
<keyword evidence="2" id="KW-1185">Reference proteome</keyword>
<dbReference type="EMBL" id="UYRU01001852">
    <property type="protein sequence ID" value="VDK32687.1"/>
    <property type="molecule type" value="Genomic_DNA"/>
</dbReference>
<dbReference type="OrthoDB" id="6236709at2759"/>